<reference evidence="2 3" key="2">
    <citation type="submission" date="2018-11" db="EMBL/GenBank/DDBJ databases">
        <authorList>
            <consortium name="Pathogen Informatics"/>
        </authorList>
    </citation>
    <scope>NUCLEOTIDE SEQUENCE [LARGE SCALE GENOMIC DNA]</scope>
</reference>
<evidence type="ECO:0000313" key="3">
    <source>
        <dbReference type="Proteomes" id="UP000271162"/>
    </source>
</evidence>
<feature type="domain" description="NodB homology" evidence="1">
    <location>
        <begin position="41"/>
        <end position="150"/>
    </location>
</feature>
<dbReference type="GO" id="GO:0016810">
    <property type="term" value="F:hydrolase activity, acting on carbon-nitrogen (but not peptide) bonds"/>
    <property type="evidence" value="ECO:0007669"/>
    <property type="project" value="InterPro"/>
</dbReference>
<dbReference type="GO" id="GO:0005975">
    <property type="term" value="P:carbohydrate metabolic process"/>
    <property type="evidence" value="ECO:0007669"/>
    <property type="project" value="InterPro"/>
</dbReference>
<protein>
    <submittedName>
        <fullName evidence="4">NodB homology domain-containing protein</fullName>
    </submittedName>
</protein>
<dbReference type="PANTHER" id="PTHR45985:SF3">
    <property type="entry name" value="CHITIN DEACETYLASE-LIKE 4"/>
    <property type="match status" value="1"/>
</dbReference>
<dbReference type="SUPFAM" id="SSF88713">
    <property type="entry name" value="Glycoside hydrolase/deacetylase"/>
    <property type="match status" value="1"/>
</dbReference>
<evidence type="ECO:0000313" key="4">
    <source>
        <dbReference type="WBParaSite" id="NBR_0000190901-mRNA-1"/>
    </source>
</evidence>
<dbReference type="Gene3D" id="3.20.20.370">
    <property type="entry name" value="Glycoside hydrolase/deacetylase"/>
    <property type="match status" value="1"/>
</dbReference>
<proteinExistence type="predicted"/>
<dbReference type="InterPro" id="IPR011330">
    <property type="entry name" value="Glyco_hydro/deAcase_b/a-brl"/>
</dbReference>
<dbReference type="InterPro" id="IPR002509">
    <property type="entry name" value="NODB_dom"/>
</dbReference>
<dbReference type="InterPro" id="IPR052740">
    <property type="entry name" value="CE4"/>
</dbReference>
<dbReference type="STRING" id="27835.A0A0N4XHA7"/>
<dbReference type="OMA" id="MWWSKNA"/>
<keyword evidence="3" id="KW-1185">Reference proteome</keyword>
<sequence>MHSRSSIEMCSQNASCQLPDCFCTPTGTAPPGGFSVANVPQMVVLSFDGPVTDRIMKLYKTLFNGKHRNPNGCAIKGTFFVSHQWNNYDQTQWLHGQGHEIAVNSMTSEPLGNHTKQRWTNEIVGMRDALESFSNVERGSIVGVRAPQLSLGGAAQFAMMKEHGFLYDNSMPVREGPLWPQTLDYALAWDCTGQNCPQQPFPGIWSFPLQLLQANDGIWHNTARAALKPFDSRSTVKQFLRRNFYRNYNTNRAPFVLNADTDFLTYLPDNGVLLAVEDWLNEILQRKDVYVVTAKQAIHWIQRPVGINKLSNLKPWRCDRRGYDHLQPCESPSICSYSPTVASHAHSFRVCGTCPRSYPWLGDPLGKRA</sequence>
<name>A0A0N4XHA7_NIPBR</name>
<evidence type="ECO:0000313" key="2">
    <source>
        <dbReference type="EMBL" id="VDL65499.1"/>
    </source>
</evidence>
<gene>
    <name evidence="2" type="ORF">NBR_LOCUS1910</name>
</gene>
<dbReference type="Proteomes" id="UP000271162">
    <property type="component" value="Unassembled WGS sequence"/>
</dbReference>
<dbReference type="PANTHER" id="PTHR45985">
    <property type="match status" value="1"/>
</dbReference>
<dbReference type="Pfam" id="PF01522">
    <property type="entry name" value="Polysacc_deac_1"/>
    <property type="match status" value="1"/>
</dbReference>
<evidence type="ECO:0000259" key="1">
    <source>
        <dbReference type="Pfam" id="PF01522"/>
    </source>
</evidence>
<dbReference type="WBParaSite" id="NBR_0000190901-mRNA-1">
    <property type="protein sequence ID" value="NBR_0000190901-mRNA-1"/>
    <property type="gene ID" value="NBR_0000190901"/>
</dbReference>
<reference evidence="4" key="1">
    <citation type="submission" date="2017-02" db="UniProtKB">
        <authorList>
            <consortium name="WormBaseParasite"/>
        </authorList>
    </citation>
    <scope>IDENTIFICATION</scope>
</reference>
<dbReference type="EMBL" id="UYSL01001824">
    <property type="protein sequence ID" value="VDL65499.1"/>
    <property type="molecule type" value="Genomic_DNA"/>
</dbReference>
<accession>A0A0N4XHA7</accession>
<dbReference type="AlphaFoldDB" id="A0A0N4XHA7"/>
<organism evidence="4">
    <name type="scientific">Nippostrongylus brasiliensis</name>
    <name type="common">Rat hookworm</name>
    <dbReference type="NCBI Taxonomy" id="27835"/>
    <lineage>
        <taxon>Eukaryota</taxon>
        <taxon>Metazoa</taxon>
        <taxon>Ecdysozoa</taxon>
        <taxon>Nematoda</taxon>
        <taxon>Chromadorea</taxon>
        <taxon>Rhabditida</taxon>
        <taxon>Rhabditina</taxon>
        <taxon>Rhabditomorpha</taxon>
        <taxon>Strongyloidea</taxon>
        <taxon>Heligmosomidae</taxon>
        <taxon>Nippostrongylus</taxon>
    </lineage>
</organism>